<evidence type="ECO:0008006" key="4">
    <source>
        <dbReference type="Google" id="ProtNLM"/>
    </source>
</evidence>
<feature type="signal peptide" evidence="1">
    <location>
        <begin position="1"/>
        <end position="23"/>
    </location>
</feature>
<dbReference type="PATRIC" id="fig|1441095.3.peg.403"/>
<evidence type="ECO:0000313" key="2">
    <source>
        <dbReference type="EMBL" id="ALC80472.1"/>
    </source>
</evidence>
<organism evidence="2 3">
    <name type="scientific">Bacillus gobiensis</name>
    <dbReference type="NCBI Taxonomy" id="1441095"/>
    <lineage>
        <taxon>Bacteria</taxon>
        <taxon>Bacillati</taxon>
        <taxon>Bacillota</taxon>
        <taxon>Bacilli</taxon>
        <taxon>Bacillales</taxon>
        <taxon>Bacillaceae</taxon>
        <taxon>Bacillus</taxon>
    </lineage>
</organism>
<keyword evidence="1" id="KW-0732">Signal</keyword>
<protein>
    <recommendedName>
        <fullName evidence="4">DUF3888 domain-containing protein</fullName>
    </recommendedName>
</protein>
<accession>A0A0M3R8Y1</accession>
<feature type="chain" id="PRO_5005788343" description="DUF3888 domain-containing protein" evidence="1">
    <location>
        <begin position="24"/>
        <end position="143"/>
    </location>
</feature>
<dbReference type="STRING" id="1441095.AM592_01890"/>
<evidence type="ECO:0000256" key="1">
    <source>
        <dbReference type="SAM" id="SignalP"/>
    </source>
</evidence>
<dbReference type="EMBL" id="CP012600">
    <property type="protein sequence ID" value="ALC80472.1"/>
    <property type="molecule type" value="Genomic_DNA"/>
</dbReference>
<gene>
    <name evidence="2" type="ORF">AM592_01890</name>
</gene>
<name>A0A0M3R8Y1_9BACI</name>
<dbReference type="OrthoDB" id="1906683at2"/>
<dbReference type="Proteomes" id="UP000067625">
    <property type="component" value="Chromosome"/>
</dbReference>
<dbReference type="Pfam" id="PF13027">
    <property type="entry name" value="DUF3888"/>
    <property type="match status" value="1"/>
</dbReference>
<dbReference type="RefSeq" id="WP_053602205.1">
    <property type="nucleotide sequence ID" value="NZ_CP012600.1"/>
</dbReference>
<keyword evidence="3" id="KW-1185">Reference proteome</keyword>
<evidence type="ECO:0000313" key="3">
    <source>
        <dbReference type="Proteomes" id="UP000067625"/>
    </source>
</evidence>
<dbReference type="InterPro" id="IPR024984">
    <property type="entry name" value="DUF3888"/>
</dbReference>
<proteinExistence type="predicted"/>
<reference evidence="3" key="1">
    <citation type="submission" date="2015-08" db="EMBL/GenBank/DDBJ databases">
        <title>Genome sequencing project for genomic taxonomy and phylogenomics of Bacillus-like bacteria.</title>
        <authorList>
            <person name="Liu B."/>
            <person name="Wang J."/>
            <person name="Zhu Y."/>
            <person name="Liu G."/>
            <person name="Chen Q."/>
            <person name="Chen Z."/>
            <person name="Lan J."/>
            <person name="Che J."/>
            <person name="Ge C."/>
            <person name="Shi H."/>
            <person name="Pan Z."/>
            <person name="Liu X."/>
        </authorList>
    </citation>
    <scope>NUCLEOTIDE SEQUENCE [LARGE SCALE GENOMIC DNA]</scope>
    <source>
        <strain evidence="3">FJAT-4402</strain>
    </source>
</reference>
<reference evidence="2 3" key="2">
    <citation type="journal article" date="2016" name="Int. J. Syst. Evol. Microbiol.">
        <title>Bacillus gobiensis sp. nov., isolated from a soil sample.</title>
        <authorList>
            <person name="Liu B."/>
            <person name="Liu G.H."/>
            <person name="Cetin S."/>
            <person name="Schumann P."/>
            <person name="Pan Z.Z."/>
            <person name="Chen Q.Q."/>
        </authorList>
    </citation>
    <scope>NUCLEOTIDE SEQUENCE [LARGE SCALE GENOMIC DNA]</scope>
    <source>
        <strain evidence="2 3">FJAT-4402</strain>
    </source>
</reference>
<dbReference type="AlphaFoldDB" id="A0A0M3R8Y1"/>
<sequence length="143" mass="16954">MIKRFVIVLVVTFTASMCFNCEAETVYTPPMNSREELYQDIFVSLLSVEIDKAVNEYYKKVLNYSPMVYPYQVYIEKAERIGEYRRFEFTVIIKVTPVVGPHIQVGLDRLTLYINGSGRVNLKKYEHLRDYELPEHWQHILIH</sequence>